<keyword evidence="4" id="KW-1185">Reference proteome</keyword>
<comment type="caution">
    <text evidence="3">The sequence shown here is derived from an EMBL/GenBank/DDBJ whole genome shotgun (WGS) entry which is preliminary data.</text>
</comment>
<reference evidence="3 4" key="1">
    <citation type="submission" date="2020-04" db="EMBL/GenBank/DDBJ databases">
        <title>Plant Genome Project.</title>
        <authorList>
            <person name="Zhang R.-G."/>
        </authorList>
    </citation>
    <scope>NUCLEOTIDE SEQUENCE [LARGE SCALE GENOMIC DNA]</scope>
    <source>
        <strain evidence="3">YNK0</strain>
        <tissue evidence="3">Leaf</tissue>
    </source>
</reference>
<accession>A0A834ZQE9</accession>
<name>A0A834ZQE9_TETSI</name>
<evidence type="ECO:0000313" key="3">
    <source>
        <dbReference type="EMBL" id="KAF8412094.1"/>
    </source>
</evidence>
<feature type="compositionally biased region" description="Polar residues" evidence="1">
    <location>
        <begin position="286"/>
        <end position="306"/>
    </location>
</feature>
<evidence type="ECO:0000259" key="2">
    <source>
        <dbReference type="Pfam" id="PF22700"/>
    </source>
</evidence>
<proteinExistence type="predicted"/>
<feature type="domain" description="Diphosphomevalonate decarboxylase-like N-terminal" evidence="2">
    <location>
        <begin position="402"/>
        <end position="454"/>
    </location>
</feature>
<dbReference type="InterPro" id="IPR014721">
    <property type="entry name" value="Ribsml_uS5_D2-typ_fold_subgr"/>
</dbReference>
<dbReference type="InterPro" id="IPR053859">
    <property type="entry name" value="MVD-like_N"/>
</dbReference>
<dbReference type="Gene3D" id="3.30.230.10">
    <property type="match status" value="1"/>
</dbReference>
<gene>
    <name evidence="3" type="ORF">HHK36_000049</name>
</gene>
<feature type="region of interest" description="Disordered" evidence="1">
    <location>
        <begin position="281"/>
        <end position="306"/>
    </location>
</feature>
<feature type="region of interest" description="Disordered" evidence="1">
    <location>
        <begin position="192"/>
        <end position="219"/>
    </location>
</feature>
<dbReference type="EMBL" id="JABCRI010000001">
    <property type="protein sequence ID" value="KAF8412094.1"/>
    <property type="molecule type" value="Genomic_DNA"/>
</dbReference>
<organism evidence="3 4">
    <name type="scientific">Tetracentron sinense</name>
    <name type="common">Spur-leaf</name>
    <dbReference type="NCBI Taxonomy" id="13715"/>
    <lineage>
        <taxon>Eukaryota</taxon>
        <taxon>Viridiplantae</taxon>
        <taxon>Streptophyta</taxon>
        <taxon>Embryophyta</taxon>
        <taxon>Tracheophyta</taxon>
        <taxon>Spermatophyta</taxon>
        <taxon>Magnoliopsida</taxon>
        <taxon>Trochodendrales</taxon>
        <taxon>Trochodendraceae</taxon>
        <taxon>Tetracentron</taxon>
    </lineage>
</organism>
<dbReference type="Proteomes" id="UP000655225">
    <property type="component" value="Unassembled WGS sequence"/>
</dbReference>
<protein>
    <recommendedName>
        <fullName evidence="2">Diphosphomevalonate decarboxylase-like N-terminal domain-containing protein</fullName>
    </recommendedName>
</protein>
<evidence type="ECO:0000313" key="4">
    <source>
        <dbReference type="Proteomes" id="UP000655225"/>
    </source>
</evidence>
<dbReference type="AlphaFoldDB" id="A0A834ZQE9"/>
<sequence>MNLEQIFAVVDFSSNGSPKFYVSVPLTLLHSCNANLKIKEVEGSLYHQRTSTFSYVIAPSISLTSLVFLIHKTTARTSNSTTDRGGGGHQGKYLETSPGSVCRSGMQRLVATNLEDGPATSRVKPGAIEVVRFAVAGGRCPLSEGGRSDKEGVVCPRTRLVAAATPQDHLVDEVHSVLSKQADMDLLSPRCGRSWPIDGESSEPKGVTQLESHSPGSESPVLEGFSVVSLANIRSFPLSALRDYDSPPIPPIVSKYSSAWASPIAVGSFWELGLFEEGSGEGAGVTSLSSPPKSGEGSNPAPSSQLPSCFAEAASGGCGKSPSSFDPTLSKTQAFKQPESPVNYAVPVSANHLTNWIYQSRVSTTANTRLLPSNRNHQLPRYLEWIRRYESSLREICSWASDLEDEEKGIRLQKQDCEKLHVHIASCNNYTTAARLASSFSGFACLDKFHQTLSSLSIPSFLTKTPHTGIFMPEDWLRWLTIVDAHMPEMIGIGCVDLRLSMPESSMKRSPHAGDDRF</sequence>
<dbReference type="Pfam" id="PF22700">
    <property type="entry name" value="MVD-like_N"/>
    <property type="match status" value="1"/>
</dbReference>
<evidence type="ECO:0000256" key="1">
    <source>
        <dbReference type="SAM" id="MobiDB-lite"/>
    </source>
</evidence>